<keyword evidence="4 7" id="KW-0133">Cell shape</keyword>
<dbReference type="SUPFAM" id="SSF141523">
    <property type="entry name" value="L,D-transpeptidase catalytic domain-like"/>
    <property type="match status" value="1"/>
</dbReference>
<dbReference type="Gene3D" id="1.10.101.10">
    <property type="entry name" value="PGBD-like superfamily/PGBD"/>
    <property type="match status" value="1"/>
</dbReference>
<dbReference type="InterPro" id="IPR002477">
    <property type="entry name" value="Peptidoglycan-bd-like"/>
</dbReference>
<dbReference type="GO" id="GO:0016740">
    <property type="term" value="F:transferase activity"/>
    <property type="evidence" value="ECO:0007669"/>
    <property type="project" value="UniProtKB-KW"/>
</dbReference>
<dbReference type="AlphaFoldDB" id="A0A6L8LLG6"/>
<keyword evidence="5 7" id="KW-0573">Peptidoglycan synthesis</keyword>
<dbReference type="InterPro" id="IPR045380">
    <property type="entry name" value="LD_TPept_scaffold_dom"/>
</dbReference>
<evidence type="ECO:0000256" key="1">
    <source>
        <dbReference type="ARBA" id="ARBA00004752"/>
    </source>
</evidence>
<dbReference type="InterPro" id="IPR036365">
    <property type="entry name" value="PGBD-like_sf"/>
</dbReference>
<evidence type="ECO:0000256" key="7">
    <source>
        <dbReference type="PROSITE-ProRule" id="PRU01373"/>
    </source>
</evidence>
<reference evidence="9 10" key="1">
    <citation type="submission" date="2020-01" db="EMBL/GenBank/DDBJ databases">
        <authorList>
            <person name="Chen S."/>
        </authorList>
    </citation>
    <scope>NUCLEOTIDE SEQUENCE [LARGE SCALE GENOMIC DNA]</scope>
    <source>
        <strain evidence="9 10">GS-10</strain>
    </source>
</reference>
<feature type="active site" description="Nucleophile" evidence="7">
    <location>
        <position position="415"/>
    </location>
</feature>
<keyword evidence="6 7" id="KW-0961">Cell wall biogenesis/degradation</keyword>
<evidence type="ECO:0000313" key="10">
    <source>
        <dbReference type="Proteomes" id="UP000479043"/>
    </source>
</evidence>
<proteinExistence type="inferred from homology"/>
<dbReference type="UniPathway" id="UPA00219"/>
<dbReference type="Proteomes" id="UP000479043">
    <property type="component" value="Unassembled WGS sequence"/>
</dbReference>
<comment type="caution">
    <text evidence="9">The sequence shown here is derived from an EMBL/GenBank/DDBJ whole genome shotgun (WGS) entry which is preliminary data.</text>
</comment>
<evidence type="ECO:0000313" key="9">
    <source>
        <dbReference type="EMBL" id="MYM53949.1"/>
    </source>
</evidence>
<evidence type="ECO:0000256" key="5">
    <source>
        <dbReference type="ARBA" id="ARBA00022984"/>
    </source>
</evidence>
<dbReference type="Pfam" id="PF01471">
    <property type="entry name" value="PG_binding_1"/>
    <property type="match status" value="1"/>
</dbReference>
<dbReference type="PANTHER" id="PTHR41533:SF2">
    <property type="entry name" value="BLR7131 PROTEIN"/>
    <property type="match status" value="1"/>
</dbReference>
<keyword evidence="10" id="KW-1185">Reference proteome</keyword>
<dbReference type="PROSITE" id="PS52029">
    <property type="entry name" value="LD_TPASE"/>
    <property type="match status" value="1"/>
</dbReference>
<evidence type="ECO:0000256" key="2">
    <source>
        <dbReference type="ARBA" id="ARBA00005992"/>
    </source>
</evidence>
<dbReference type="GO" id="GO:0008360">
    <property type="term" value="P:regulation of cell shape"/>
    <property type="evidence" value="ECO:0007669"/>
    <property type="project" value="UniProtKB-UniRule"/>
</dbReference>
<dbReference type="InterPro" id="IPR038063">
    <property type="entry name" value="Transpep_catalytic_dom"/>
</dbReference>
<protein>
    <submittedName>
        <fullName evidence="9">L,D-transpeptidase family protein</fullName>
    </submittedName>
</protein>
<dbReference type="InterPro" id="IPR052905">
    <property type="entry name" value="LD-transpeptidase_YkuD-like"/>
</dbReference>
<dbReference type="PANTHER" id="PTHR41533">
    <property type="entry name" value="L,D-TRANSPEPTIDASE HI_1667-RELATED"/>
    <property type="match status" value="1"/>
</dbReference>
<dbReference type="CDD" id="cd16913">
    <property type="entry name" value="YkuD_like"/>
    <property type="match status" value="1"/>
</dbReference>
<dbReference type="Pfam" id="PF20142">
    <property type="entry name" value="Scaffold"/>
    <property type="match status" value="1"/>
</dbReference>
<dbReference type="GO" id="GO:0009252">
    <property type="term" value="P:peptidoglycan biosynthetic process"/>
    <property type="evidence" value="ECO:0007669"/>
    <property type="project" value="UniProtKB-UniPathway"/>
</dbReference>
<dbReference type="EMBL" id="WWEN01000001">
    <property type="protein sequence ID" value="MYM53949.1"/>
    <property type="molecule type" value="Genomic_DNA"/>
</dbReference>
<feature type="active site" description="Proton donor/acceptor" evidence="7">
    <location>
        <position position="396"/>
    </location>
</feature>
<organism evidence="9 10">
    <name type="scientific">Thalassovita mangrovi</name>
    <dbReference type="NCBI Taxonomy" id="2692236"/>
    <lineage>
        <taxon>Bacteria</taxon>
        <taxon>Pseudomonadati</taxon>
        <taxon>Pseudomonadota</taxon>
        <taxon>Alphaproteobacteria</taxon>
        <taxon>Rhodobacterales</taxon>
        <taxon>Roseobacteraceae</taxon>
        <taxon>Thalassovita</taxon>
    </lineage>
</organism>
<keyword evidence="3" id="KW-0808">Transferase</keyword>
<gene>
    <name evidence="9" type="ORF">GR167_01425</name>
</gene>
<evidence type="ECO:0000259" key="8">
    <source>
        <dbReference type="PROSITE" id="PS52029"/>
    </source>
</evidence>
<comment type="pathway">
    <text evidence="1 7">Cell wall biogenesis; peptidoglycan biosynthesis.</text>
</comment>
<dbReference type="Pfam" id="PF03734">
    <property type="entry name" value="YkuD"/>
    <property type="match status" value="1"/>
</dbReference>
<dbReference type="InterPro" id="IPR036366">
    <property type="entry name" value="PGBDSf"/>
</dbReference>
<dbReference type="GO" id="GO:0071555">
    <property type="term" value="P:cell wall organization"/>
    <property type="evidence" value="ECO:0007669"/>
    <property type="project" value="UniProtKB-UniRule"/>
</dbReference>
<dbReference type="InterPro" id="IPR005490">
    <property type="entry name" value="LD_TPept_cat_dom"/>
</dbReference>
<dbReference type="SUPFAM" id="SSF47090">
    <property type="entry name" value="PGBD-like"/>
    <property type="match status" value="1"/>
</dbReference>
<evidence type="ECO:0000256" key="4">
    <source>
        <dbReference type="ARBA" id="ARBA00022960"/>
    </source>
</evidence>
<evidence type="ECO:0000256" key="6">
    <source>
        <dbReference type="ARBA" id="ARBA00023316"/>
    </source>
</evidence>
<evidence type="ECO:0000256" key="3">
    <source>
        <dbReference type="ARBA" id="ARBA00022679"/>
    </source>
</evidence>
<comment type="similarity">
    <text evidence="2">Belongs to the YkuD family.</text>
</comment>
<dbReference type="GO" id="GO:0004180">
    <property type="term" value="F:carboxypeptidase activity"/>
    <property type="evidence" value="ECO:0007669"/>
    <property type="project" value="UniProtKB-ARBA"/>
</dbReference>
<accession>A0A6L8LLG6</accession>
<sequence length="504" mass="56790">MPAFGQAVAEYASDDRELARFYRENGFGAVWTGEGEEFRQRRQALISALQGAATHGLPVARYDADGLIAQMRAAKTPRDRGMLDVALSKAYLRYARDVQSGILKPSNIDEGMVRTVKYRDRAENMADLINGDPAKVMQKLPPQSHEYIRLRKEMLRLQGLMAHGGWGETVPGKKLEPGDRGASVVKLRNRLMRMGYLGRSATMVYDKQIESAVQMFQADHGLSTDGVAGDSTLSEINVPVEQRLHSVMVAMERERWLPQDRGARHVLVNLTDFTAKIIDDGKVTFETRSVVGMNQHDRRSPEFSDTMEHMIVNPTWNVPRSIAVKEYLPMLQKDPNAVSHLRLTDARGQLVNRGEVDFTQFDKGNFPFDIKQPPSNRNALGLVKFMFPNPQNVYLHDTPAKSLFSRETRAYSHGCIRLQKPFEFAYALLARQTDDPEGTFHDVLKTGRETKIDLVQNIPVHIIYRTATVPAKGKAHYRRDVYGRDGKIWNALEQAGVALDAVRG</sequence>
<feature type="domain" description="L,D-TPase catalytic" evidence="8">
    <location>
        <begin position="264"/>
        <end position="444"/>
    </location>
</feature>
<dbReference type="Gene3D" id="2.40.440.10">
    <property type="entry name" value="L,D-transpeptidase catalytic domain-like"/>
    <property type="match status" value="1"/>
</dbReference>
<name>A0A6L8LLG6_9RHOB</name>